<proteinExistence type="predicted"/>
<dbReference type="EMBL" id="JABEZW010000012">
    <property type="protein sequence ID" value="MBA0781265.1"/>
    <property type="molecule type" value="Genomic_DNA"/>
</dbReference>
<dbReference type="Proteomes" id="UP000593568">
    <property type="component" value="Unassembled WGS sequence"/>
</dbReference>
<reference evidence="1 2" key="1">
    <citation type="journal article" date="2019" name="Genome Biol. Evol.">
        <title>Insights into the evolution of the New World diploid cottons (Gossypium, subgenus Houzingenia) based on genome sequencing.</title>
        <authorList>
            <person name="Grover C.E."/>
            <person name="Arick M.A. 2nd"/>
            <person name="Thrash A."/>
            <person name="Conover J.L."/>
            <person name="Sanders W.S."/>
            <person name="Peterson D.G."/>
            <person name="Frelichowski J.E."/>
            <person name="Scheffler J.A."/>
            <person name="Scheffler B.E."/>
            <person name="Wendel J.F."/>
        </authorList>
    </citation>
    <scope>NUCLEOTIDE SEQUENCE [LARGE SCALE GENOMIC DNA]</scope>
    <source>
        <strain evidence="1">8</strain>
        <tissue evidence="1">Leaf</tissue>
    </source>
</reference>
<name>A0A7J9F9M1_9ROSI</name>
<keyword evidence="2" id="KW-1185">Reference proteome</keyword>
<gene>
    <name evidence="1" type="ORF">Gotri_002206</name>
</gene>
<dbReference type="AlphaFoldDB" id="A0A7J9F9M1"/>
<evidence type="ECO:0000313" key="2">
    <source>
        <dbReference type="Proteomes" id="UP000593568"/>
    </source>
</evidence>
<comment type="caution">
    <text evidence="1">The sequence shown here is derived from an EMBL/GenBank/DDBJ whole genome shotgun (WGS) entry which is preliminary data.</text>
</comment>
<protein>
    <submittedName>
        <fullName evidence="1">Uncharacterized protein</fullName>
    </submittedName>
</protein>
<organism evidence="1 2">
    <name type="scientific">Gossypium trilobum</name>
    <dbReference type="NCBI Taxonomy" id="34281"/>
    <lineage>
        <taxon>Eukaryota</taxon>
        <taxon>Viridiplantae</taxon>
        <taxon>Streptophyta</taxon>
        <taxon>Embryophyta</taxon>
        <taxon>Tracheophyta</taxon>
        <taxon>Spermatophyta</taxon>
        <taxon>Magnoliopsida</taxon>
        <taxon>eudicotyledons</taxon>
        <taxon>Gunneridae</taxon>
        <taxon>Pentapetalae</taxon>
        <taxon>rosids</taxon>
        <taxon>malvids</taxon>
        <taxon>Malvales</taxon>
        <taxon>Malvaceae</taxon>
        <taxon>Malvoideae</taxon>
        <taxon>Gossypium</taxon>
    </lineage>
</organism>
<reference evidence="1" key="2">
    <citation type="submission" date="2020-04" db="EMBL/GenBank/DDBJ databases">
        <authorList>
            <person name="Grover C.E."/>
            <person name="Arick M.A. II"/>
            <person name="Thrash A."/>
            <person name="Conover J.L."/>
            <person name="Sanders W.S."/>
            <person name="Peterson D.G."/>
            <person name="Scheffler J.A."/>
            <person name="Scheffler B.E."/>
            <person name="Wendel J.F."/>
        </authorList>
    </citation>
    <scope>NUCLEOTIDE SEQUENCE</scope>
    <source>
        <strain evidence="1">8</strain>
        <tissue evidence="1">Leaf</tissue>
    </source>
</reference>
<sequence length="19" mass="2302">MLLVINLMKKKLQQIKMKT</sequence>
<dbReference type="EMBL" id="JABEZW010000012">
    <property type="protein sequence ID" value="MBA0781266.1"/>
    <property type="molecule type" value="Genomic_DNA"/>
</dbReference>
<accession>A0A7J9F9M1</accession>
<evidence type="ECO:0000313" key="1">
    <source>
        <dbReference type="EMBL" id="MBA0781265.1"/>
    </source>
</evidence>